<dbReference type="GO" id="GO:0003677">
    <property type="term" value="F:DNA binding"/>
    <property type="evidence" value="ECO:0007669"/>
    <property type="project" value="UniProtKB-KW"/>
</dbReference>
<keyword evidence="3" id="KW-0805">Transcription regulation</keyword>
<dbReference type="InterPro" id="IPR007219">
    <property type="entry name" value="XnlR_reg_dom"/>
</dbReference>
<organism evidence="8 9">
    <name type="scientific">Rhizopus stolonifer</name>
    <name type="common">Rhizopus nigricans</name>
    <dbReference type="NCBI Taxonomy" id="4846"/>
    <lineage>
        <taxon>Eukaryota</taxon>
        <taxon>Fungi</taxon>
        <taxon>Fungi incertae sedis</taxon>
        <taxon>Mucoromycota</taxon>
        <taxon>Mucoromycotina</taxon>
        <taxon>Mucoromycetes</taxon>
        <taxon>Mucorales</taxon>
        <taxon>Mucorineae</taxon>
        <taxon>Rhizopodaceae</taxon>
        <taxon>Rhizopus</taxon>
    </lineage>
</organism>
<keyword evidence="2" id="KW-0862">Zinc</keyword>
<keyword evidence="1" id="KW-0479">Metal-binding</keyword>
<keyword evidence="4" id="KW-0238">DNA-binding</keyword>
<dbReference type="Pfam" id="PF04082">
    <property type="entry name" value="Fungal_trans"/>
    <property type="match status" value="1"/>
</dbReference>
<sequence>MRYLGEMSSLHCLAQKVDFDKLAAFSRIGKRFKRLGDSLLEYETKSEENSNERLLQSLGRLRPGESIGGLNGWIYKVSGVDRLTSDTLMKVYFAYIHPVLPVINKSLFLKQYRGHITEFPSAPLLNAIYGAAVRYIETCHLFGDEVTVCHRMEIKEGWSEQLFENIIQYAKNQYNPSISTIQGLVISNNHRASLDEKIASAWLLSCVAVRMAQHLGLHRSSDQWEIEEGEKQVRKRVWWSIYILDKWSAASTGKPQTILDEDCDETYAVEYASREEVMDYHEADNYPSLDQNVAKKVKGETIPIYQPFVQLVKLSEILGKILQGLYTPLAKKRSEEHGSDAVVAYLDKALSDWRSALPPSLQHPINTAQRLNHQGKEPLLSMSNILHLSYYTLMILLHRPFIEKAGSNPGLKSSLNICTDAAVKIVEIAENMHYRDFLLVSWNFAVYHVFTASLIHIHNANDTDSQFSFTSKQHLRRAIKVIERLNKLTKGATKLHQLLLDLAKIRNIDVQDEPAYAQPKIEYPLHIFSDTETCNQSVHTQSSDDWINGLCNSFNPVDTSLLNCNIPQVDAMNMMPYEPQNTSESIESLLFGISRPELDMQYNLMPTSQEATTFRNRPDNPFWSVPSSIELDEWIAYLTPVQPPLNDNPLDFM</sequence>
<dbReference type="OrthoDB" id="2264294at2759"/>
<proteinExistence type="predicted"/>
<reference evidence="8 9" key="1">
    <citation type="journal article" date="2018" name="G3 (Bethesda)">
        <title>Phylogenetic and Phylogenomic Definition of Rhizopus Species.</title>
        <authorList>
            <person name="Gryganskyi A.P."/>
            <person name="Golan J."/>
            <person name="Dolatabadi S."/>
            <person name="Mondo S."/>
            <person name="Robb S."/>
            <person name="Idnurm A."/>
            <person name="Muszewska A."/>
            <person name="Steczkiewicz K."/>
            <person name="Masonjones S."/>
            <person name="Liao H.L."/>
            <person name="Gajdeczka M.T."/>
            <person name="Anike F."/>
            <person name="Vuek A."/>
            <person name="Anishchenko I.M."/>
            <person name="Voigt K."/>
            <person name="de Hoog G.S."/>
            <person name="Smith M.E."/>
            <person name="Heitman J."/>
            <person name="Vilgalys R."/>
            <person name="Stajich J.E."/>
        </authorList>
    </citation>
    <scope>NUCLEOTIDE SEQUENCE [LARGE SCALE GENOMIC DNA]</scope>
    <source>
        <strain evidence="8 9">LSU 92-RS-03</strain>
    </source>
</reference>
<evidence type="ECO:0000259" key="7">
    <source>
        <dbReference type="SMART" id="SM00906"/>
    </source>
</evidence>
<evidence type="ECO:0000256" key="4">
    <source>
        <dbReference type="ARBA" id="ARBA00023125"/>
    </source>
</evidence>
<dbReference type="EMBL" id="PJQM01004189">
    <property type="protein sequence ID" value="RCH85371.1"/>
    <property type="molecule type" value="Genomic_DNA"/>
</dbReference>
<dbReference type="GO" id="GO:0008270">
    <property type="term" value="F:zinc ion binding"/>
    <property type="evidence" value="ECO:0007669"/>
    <property type="project" value="InterPro"/>
</dbReference>
<dbReference type="PANTHER" id="PTHR31313:SF81">
    <property type="entry name" value="TY1 ENHANCER ACTIVATOR"/>
    <property type="match status" value="1"/>
</dbReference>
<dbReference type="PANTHER" id="PTHR31313">
    <property type="entry name" value="TY1 ENHANCER ACTIVATOR"/>
    <property type="match status" value="1"/>
</dbReference>
<evidence type="ECO:0000256" key="1">
    <source>
        <dbReference type="ARBA" id="ARBA00022723"/>
    </source>
</evidence>
<protein>
    <submittedName>
        <fullName evidence="8">Transcriptional activator of fatty acid utilization</fullName>
    </submittedName>
</protein>
<comment type="caution">
    <text evidence="8">The sequence shown here is derived from an EMBL/GenBank/DDBJ whole genome shotgun (WGS) entry which is preliminary data.</text>
</comment>
<evidence type="ECO:0000313" key="8">
    <source>
        <dbReference type="EMBL" id="RCH85371.1"/>
    </source>
</evidence>
<gene>
    <name evidence="8" type="primary">CTF1_3</name>
    <name evidence="8" type="ORF">CU098_005042</name>
</gene>
<keyword evidence="6" id="KW-0539">Nucleus</keyword>
<evidence type="ECO:0000256" key="6">
    <source>
        <dbReference type="ARBA" id="ARBA00023242"/>
    </source>
</evidence>
<evidence type="ECO:0000313" key="9">
    <source>
        <dbReference type="Proteomes" id="UP000253551"/>
    </source>
</evidence>
<evidence type="ECO:0000256" key="2">
    <source>
        <dbReference type="ARBA" id="ARBA00022833"/>
    </source>
</evidence>
<dbReference type="SMART" id="SM00906">
    <property type="entry name" value="Fungal_trans"/>
    <property type="match status" value="1"/>
</dbReference>
<dbReference type="AlphaFoldDB" id="A0A367J6K6"/>
<dbReference type="Proteomes" id="UP000253551">
    <property type="component" value="Unassembled WGS sequence"/>
</dbReference>
<dbReference type="STRING" id="4846.A0A367J6K6"/>
<feature type="domain" description="Xylanolytic transcriptional activator regulatory" evidence="7">
    <location>
        <begin position="201"/>
        <end position="273"/>
    </location>
</feature>
<keyword evidence="5" id="KW-0804">Transcription</keyword>
<accession>A0A367J6K6</accession>
<evidence type="ECO:0000256" key="3">
    <source>
        <dbReference type="ARBA" id="ARBA00023015"/>
    </source>
</evidence>
<dbReference type="CDD" id="cd12148">
    <property type="entry name" value="fungal_TF_MHR"/>
    <property type="match status" value="1"/>
</dbReference>
<dbReference type="GO" id="GO:0006351">
    <property type="term" value="P:DNA-templated transcription"/>
    <property type="evidence" value="ECO:0007669"/>
    <property type="project" value="InterPro"/>
</dbReference>
<keyword evidence="9" id="KW-1185">Reference proteome</keyword>
<name>A0A367J6K6_RHIST</name>
<dbReference type="InterPro" id="IPR051615">
    <property type="entry name" value="Transcr_Regulatory_Elem"/>
</dbReference>
<evidence type="ECO:0000256" key="5">
    <source>
        <dbReference type="ARBA" id="ARBA00023163"/>
    </source>
</evidence>